<dbReference type="InterPro" id="IPR036396">
    <property type="entry name" value="Cyt_P450_sf"/>
</dbReference>
<accession>A0ABP4XPX7</accession>
<comment type="similarity">
    <text evidence="1 2">Belongs to the cytochrome P450 family.</text>
</comment>
<dbReference type="PROSITE" id="PS00086">
    <property type="entry name" value="CYTOCHROME_P450"/>
    <property type="match status" value="1"/>
</dbReference>
<reference evidence="4" key="1">
    <citation type="journal article" date="2019" name="Int. J. Syst. Evol. Microbiol.">
        <title>The Global Catalogue of Microorganisms (GCM) 10K type strain sequencing project: providing services to taxonomists for standard genome sequencing and annotation.</title>
        <authorList>
            <consortium name="The Broad Institute Genomics Platform"/>
            <consortium name="The Broad Institute Genome Sequencing Center for Infectious Disease"/>
            <person name="Wu L."/>
            <person name="Ma J."/>
        </authorList>
    </citation>
    <scope>NUCLEOTIDE SEQUENCE [LARGE SCALE GENOMIC DNA]</scope>
    <source>
        <strain evidence="4">JCM 13250</strain>
    </source>
</reference>
<keyword evidence="2" id="KW-0408">Iron</keyword>
<gene>
    <name evidence="3" type="ORF">GCM10009682_07630</name>
</gene>
<comment type="caution">
    <text evidence="3">The sequence shown here is derived from an EMBL/GenBank/DDBJ whole genome shotgun (WGS) entry which is preliminary data.</text>
</comment>
<keyword evidence="4" id="KW-1185">Reference proteome</keyword>
<organism evidence="3 4">
    <name type="scientific">Luedemannella flava</name>
    <dbReference type="NCBI Taxonomy" id="349316"/>
    <lineage>
        <taxon>Bacteria</taxon>
        <taxon>Bacillati</taxon>
        <taxon>Actinomycetota</taxon>
        <taxon>Actinomycetes</taxon>
        <taxon>Micromonosporales</taxon>
        <taxon>Micromonosporaceae</taxon>
        <taxon>Luedemannella</taxon>
    </lineage>
</organism>
<evidence type="ECO:0000313" key="3">
    <source>
        <dbReference type="EMBL" id="GAA1788025.1"/>
    </source>
</evidence>
<dbReference type="RefSeq" id="WP_344126258.1">
    <property type="nucleotide sequence ID" value="NZ_BAAALT010000014.1"/>
</dbReference>
<dbReference type="PRINTS" id="PR00359">
    <property type="entry name" value="BP450"/>
</dbReference>
<dbReference type="PANTHER" id="PTHR46696">
    <property type="entry name" value="P450, PUTATIVE (EUROFUNG)-RELATED"/>
    <property type="match status" value="1"/>
</dbReference>
<keyword evidence="2" id="KW-0560">Oxidoreductase</keyword>
<sequence>METSFAAQPSTLEGVRDWWRWMRDNDPVNWDGRYGAWHVFRYADVVPVLAEPLIFSSDLSELVPPQPEVELFNRGNFARMDPPRHDKLRRLVSRAFTPRVVADLAPRITAVTQELLDAVAGEPEFDLVTALAYPLPVTVIAELLGVPTSDRALFRTWADALLTQPLPDRMVPDEESMRLRAAPLGDMIDYLLAHIRARRAAPRDDLTSQLIAAEVDGERLVDDEIVGFVGLLLIAGHITTTTLLTNTALSLDEHPDAARDLRADRSLVPSALEEVLRDRAPFPRLARVAMHDAAVGTRTIPAGQILNLWIGSANHDEREFRDAGTFDIRRHPNPHLTFGHGIHFCLGAPLARLEAAIAVPILLDRCTDLVVADGAELFDARVMAGARRLPMAAVWS</sequence>
<name>A0ABP4XPX7_9ACTN</name>
<evidence type="ECO:0000313" key="4">
    <source>
        <dbReference type="Proteomes" id="UP001500218"/>
    </source>
</evidence>
<keyword evidence="2" id="KW-0349">Heme</keyword>
<dbReference type="EMBL" id="BAAALT010000014">
    <property type="protein sequence ID" value="GAA1788025.1"/>
    <property type="molecule type" value="Genomic_DNA"/>
</dbReference>
<dbReference type="SUPFAM" id="SSF48264">
    <property type="entry name" value="Cytochrome P450"/>
    <property type="match status" value="1"/>
</dbReference>
<proteinExistence type="inferred from homology"/>
<keyword evidence="2" id="KW-0479">Metal-binding</keyword>
<dbReference type="Pfam" id="PF00067">
    <property type="entry name" value="p450"/>
    <property type="match status" value="1"/>
</dbReference>
<dbReference type="Proteomes" id="UP001500218">
    <property type="component" value="Unassembled WGS sequence"/>
</dbReference>
<dbReference type="Gene3D" id="1.10.630.10">
    <property type="entry name" value="Cytochrome P450"/>
    <property type="match status" value="1"/>
</dbReference>
<dbReference type="InterPro" id="IPR002397">
    <property type="entry name" value="Cyt_P450_B"/>
</dbReference>
<evidence type="ECO:0000256" key="1">
    <source>
        <dbReference type="ARBA" id="ARBA00010617"/>
    </source>
</evidence>
<keyword evidence="2" id="KW-0503">Monooxygenase</keyword>
<dbReference type="InterPro" id="IPR017972">
    <property type="entry name" value="Cyt_P450_CS"/>
</dbReference>
<evidence type="ECO:0000256" key="2">
    <source>
        <dbReference type="RuleBase" id="RU000461"/>
    </source>
</evidence>
<protein>
    <submittedName>
        <fullName evidence="3">Cytochrome P450</fullName>
    </submittedName>
</protein>
<dbReference type="InterPro" id="IPR001128">
    <property type="entry name" value="Cyt_P450"/>
</dbReference>
<dbReference type="PANTHER" id="PTHR46696:SF1">
    <property type="entry name" value="CYTOCHROME P450 YJIB-RELATED"/>
    <property type="match status" value="1"/>
</dbReference>
<dbReference type="CDD" id="cd11032">
    <property type="entry name" value="P450_EryK-like"/>
    <property type="match status" value="1"/>
</dbReference>